<feature type="chain" id="PRO_5019243306" evidence="4">
    <location>
        <begin position="17"/>
        <end position="202"/>
    </location>
</feature>
<comment type="subcellular location">
    <subcellularLocation>
        <location evidence="1">Secreted</location>
    </subcellularLocation>
</comment>
<organism evidence="5">
    <name type="scientific">Holotrichia oblita</name>
    <name type="common">Chafer beetle</name>
    <dbReference type="NCBI Taxonomy" id="644536"/>
    <lineage>
        <taxon>Eukaryota</taxon>
        <taxon>Metazoa</taxon>
        <taxon>Ecdysozoa</taxon>
        <taxon>Arthropoda</taxon>
        <taxon>Hexapoda</taxon>
        <taxon>Insecta</taxon>
        <taxon>Pterygota</taxon>
        <taxon>Neoptera</taxon>
        <taxon>Endopterygota</taxon>
        <taxon>Coleoptera</taxon>
        <taxon>Polyphaga</taxon>
        <taxon>Scarabaeiformia</taxon>
        <taxon>Scarabaeidae</taxon>
        <taxon>Melolonthinae</taxon>
        <taxon>Holotrichia</taxon>
    </lineage>
</organism>
<protein>
    <submittedName>
        <fullName evidence="5">Odorant binding protein 27</fullName>
    </submittedName>
</protein>
<dbReference type="InterPro" id="IPR052295">
    <property type="entry name" value="Odorant-binding_protein"/>
</dbReference>
<sequence length="202" mass="24120">MKFIVLVLSALTFINAYDYEDYYFDDIIMEQFELPHGRLQRNMENKSTNGDSCCNKFFKPRSPSTKKEECLKELGITKLPKLSKITEEQQQQVKCYYECRFRNHIDANGELFRAKQPQLRKIYKERMEWLAPKIDDIFDKCLTNLKPAEKVENECNDIGLRFTYCFWREAQLECPLDEQVNPEECQVLQEYLKKHNHILPTP</sequence>
<dbReference type="Gene3D" id="1.10.238.20">
    <property type="entry name" value="Pheromone/general odorant binding protein domain"/>
    <property type="match status" value="1"/>
</dbReference>
<evidence type="ECO:0000256" key="1">
    <source>
        <dbReference type="ARBA" id="ARBA00004613"/>
    </source>
</evidence>
<dbReference type="PANTHER" id="PTHR21066">
    <property type="entry name" value="ODORANT-BINDING PROTEIN 59A-RELATED"/>
    <property type="match status" value="1"/>
</dbReference>
<keyword evidence="4" id="KW-0732">Signal</keyword>
<evidence type="ECO:0000256" key="3">
    <source>
        <dbReference type="ARBA" id="ARBA00022525"/>
    </source>
</evidence>
<feature type="signal peptide" evidence="4">
    <location>
        <begin position="1"/>
        <end position="16"/>
    </location>
</feature>
<dbReference type="AlphaFoldDB" id="A0A3S8UUQ6"/>
<proteinExistence type="evidence at transcript level"/>
<reference evidence="5" key="1">
    <citation type="journal article" date="2018" name="Insect Biochem. Mol. Biol.">
        <title>Functional characterization of odorant-binding proteins from the scarab beetle Holotrichia oblita based on semiochemical-induced expression alteration and gene silencing.</title>
        <authorList>
            <person name="Yin J."/>
            <person name="Wang C."/>
            <person name="Fang C."/>
            <person name="Zhang S."/>
            <person name="Cao Y."/>
            <person name="Li K."/>
            <person name="Leal W.S."/>
        </authorList>
    </citation>
    <scope>NUCLEOTIDE SEQUENCE</scope>
</reference>
<dbReference type="PANTHER" id="PTHR21066:SF17">
    <property type="entry name" value="AGAP011368-PA"/>
    <property type="match status" value="1"/>
</dbReference>
<evidence type="ECO:0000313" key="5">
    <source>
        <dbReference type="EMBL" id="AZL87169.1"/>
    </source>
</evidence>
<dbReference type="GO" id="GO:0005576">
    <property type="term" value="C:extracellular region"/>
    <property type="evidence" value="ECO:0007669"/>
    <property type="project" value="UniProtKB-SubCell"/>
</dbReference>
<accession>A0A3S8UUQ6</accession>
<dbReference type="GO" id="GO:0005549">
    <property type="term" value="F:odorant binding"/>
    <property type="evidence" value="ECO:0007669"/>
    <property type="project" value="InterPro"/>
</dbReference>
<evidence type="ECO:0000256" key="2">
    <source>
        <dbReference type="ARBA" id="ARBA00008098"/>
    </source>
</evidence>
<dbReference type="SUPFAM" id="SSF47565">
    <property type="entry name" value="Insect pheromone/odorant-binding proteins"/>
    <property type="match status" value="1"/>
</dbReference>
<evidence type="ECO:0000256" key="4">
    <source>
        <dbReference type="SAM" id="SignalP"/>
    </source>
</evidence>
<dbReference type="CDD" id="cd23992">
    <property type="entry name" value="PBP_GOBP"/>
    <property type="match status" value="1"/>
</dbReference>
<dbReference type="EMBL" id="MK255321">
    <property type="protein sequence ID" value="AZL87169.1"/>
    <property type="molecule type" value="mRNA"/>
</dbReference>
<keyword evidence="3" id="KW-0964">Secreted</keyword>
<comment type="similarity">
    <text evidence="2">Belongs to the PBP/GOBP family.</text>
</comment>
<dbReference type="InterPro" id="IPR036728">
    <property type="entry name" value="PBP_GOBP_sf"/>
</dbReference>
<gene>
    <name evidence="5" type="primary">OBP27</name>
</gene>
<name>A0A3S8UUQ6_HOLOL</name>